<evidence type="ECO:0000313" key="12">
    <source>
        <dbReference type="Proteomes" id="UP000028868"/>
    </source>
</evidence>
<accession>A0A024P907</accession>
<keyword evidence="3" id="KW-1003">Cell membrane</keyword>
<evidence type="ECO:0000313" key="11">
    <source>
        <dbReference type="EMBL" id="CDQ25313.1"/>
    </source>
</evidence>
<reference evidence="11 12" key="2">
    <citation type="submission" date="2014-05" db="EMBL/GenBank/DDBJ databases">
        <title>Draft genome sequence of Halobacillus karajensis HK-03.</title>
        <authorList>
            <person name="Khelaifia S."/>
            <person name="Croce O."/>
            <person name="Lagier J.C."/>
            <person name="Raoult D."/>
        </authorList>
    </citation>
    <scope>NUCLEOTIDE SEQUENCE [LARGE SCALE GENOMIC DNA]</scope>
    <source>
        <strain evidence="11 12">HD-03</strain>
    </source>
</reference>
<evidence type="ECO:0000259" key="10">
    <source>
        <dbReference type="Pfam" id="PF04290"/>
    </source>
</evidence>
<evidence type="ECO:0000256" key="9">
    <source>
        <dbReference type="SAM" id="Phobius"/>
    </source>
</evidence>
<keyword evidence="5 9" id="KW-0812">Transmembrane</keyword>
<organism evidence="11 12">
    <name type="scientific">Halobacillus karajensis</name>
    <dbReference type="NCBI Taxonomy" id="195088"/>
    <lineage>
        <taxon>Bacteria</taxon>
        <taxon>Bacillati</taxon>
        <taxon>Bacillota</taxon>
        <taxon>Bacilli</taxon>
        <taxon>Bacillales</taxon>
        <taxon>Bacillaceae</taxon>
        <taxon>Halobacillus</taxon>
    </lineage>
</organism>
<feature type="transmembrane region" description="Helical" evidence="9">
    <location>
        <begin position="122"/>
        <end position="144"/>
    </location>
</feature>
<dbReference type="EMBL" id="CCDI010000004">
    <property type="protein sequence ID" value="CDQ25313.1"/>
    <property type="molecule type" value="Genomic_DNA"/>
</dbReference>
<evidence type="ECO:0000256" key="3">
    <source>
        <dbReference type="ARBA" id="ARBA00022475"/>
    </source>
</evidence>
<dbReference type="RefSeq" id="WP_035510701.1">
    <property type="nucleotide sequence ID" value="NZ_CCDH010000004.1"/>
</dbReference>
<evidence type="ECO:0000256" key="1">
    <source>
        <dbReference type="ARBA" id="ARBA00004429"/>
    </source>
</evidence>
<dbReference type="GO" id="GO:0005886">
    <property type="term" value="C:plasma membrane"/>
    <property type="evidence" value="ECO:0007669"/>
    <property type="project" value="UniProtKB-SubCell"/>
</dbReference>
<dbReference type="OrthoDB" id="9815614at2"/>
<keyword evidence="12" id="KW-1185">Reference proteome</keyword>
<keyword evidence="6 9" id="KW-1133">Transmembrane helix</keyword>
<evidence type="ECO:0000256" key="8">
    <source>
        <dbReference type="ARBA" id="ARBA00038436"/>
    </source>
</evidence>
<dbReference type="Pfam" id="PF04290">
    <property type="entry name" value="DctQ"/>
    <property type="match status" value="1"/>
</dbReference>
<evidence type="ECO:0000256" key="4">
    <source>
        <dbReference type="ARBA" id="ARBA00022519"/>
    </source>
</evidence>
<reference evidence="12" key="1">
    <citation type="submission" date="2014-03" db="EMBL/GenBank/DDBJ databases">
        <authorList>
            <person name="Urmite Genomes U."/>
        </authorList>
    </citation>
    <scope>NUCLEOTIDE SEQUENCE [LARGE SCALE GENOMIC DNA]</scope>
    <source>
        <strain evidence="12">HD-03</strain>
    </source>
</reference>
<dbReference type="Proteomes" id="UP000028868">
    <property type="component" value="Unassembled WGS sequence"/>
</dbReference>
<comment type="caution">
    <text evidence="11">The sequence shown here is derived from an EMBL/GenBank/DDBJ whole genome shotgun (WGS) entry which is preliminary data.</text>
</comment>
<gene>
    <name evidence="11" type="primary">siaT_8</name>
    <name evidence="11" type="ORF">BN983_03631</name>
</gene>
<evidence type="ECO:0000256" key="2">
    <source>
        <dbReference type="ARBA" id="ARBA00022448"/>
    </source>
</evidence>
<keyword evidence="2" id="KW-0813">Transport</keyword>
<dbReference type="GO" id="GO:0015740">
    <property type="term" value="P:C4-dicarboxylate transport"/>
    <property type="evidence" value="ECO:0007669"/>
    <property type="project" value="TreeGrafter"/>
</dbReference>
<comment type="subcellular location">
    <subcellularLocation>
        <location evidence="1">Cell inner membrane</location>
        <topology evidence="1">Multi-pass membrane protein</topology>
    </subcellularLocation>
</comment>
<evidence type="ECO:0000256" key="6">
    <source>
        <dbReference type="ARBA" id="ARBA00022989"/>
    </source>
</evidence>
<feature type="transmembrane region" description="Helical" evidence="9">
    <location>
        <begin position="12"/>
        <end position="34"/>
    </location>
</feature>
<feature type="transmembrane region" description="Helical" evidence="9">
    <location>
        <begin position="46"/>
        <end position="63"/>
    </location>
</feature>
<comment type="similarity">
    <text evidence="8">Belongs to the TRAP transporter small permease family.</text>
</comment>
<sequence>MAKIFAKFEKGILVSTLVLMVILIFGQVVGRYIFQSAPSWTEEIARYLHIFQVWIGASYAVKLREHIRVDAFITLFQGIVRKILESISALLWFSLVLFLAIFGTNLVMDTISYGQSSPAMQIPMWLPMIAVPIGSLGMAIRLVFQLIEVWKGNYERPKSEGIAT</sequence>
<proteinExistence type="inferred from homology"/>
<evidence type="ECO:0000256" key="7">
    <source>
        <dbReference type="ARBA" id="ARBA00023136"/>
    </source>
</evidence>
<evidence type="ECO:0000256" key="5">
    <source>
        <dbReference type="ARBA" id="ARBA00022692"/>
    </source>
</evidence>
<dbReference type="AlphaFoldDB" id="A0A024P907"/>
<keyword evidence="4" id="KW-0997">Cell inner membrane</keyword>
<dbReference type="PANTHER" id="PTHR35011">
    <property type="entry name" value="2,3-DIKETO-L-GULONATE TRAP TRANSPORTER SMALL PERMEASE PROTEIN YIAM"/>
    <property type="match status" value="1"/>
</dbReference>
<dbReference type="InterPro" id="IPR055348">
    <property type="entry name" value="DctQ"/>
</dbReference>
<dbReference type="InterPro" id="IPR007387">
    <property type="entry name" value="TRAP_DctQ"/>
</dbReference>
<feature type="domain" description="Tripartite ATP-independent periplasmic transporters DctQ component" evidence="10">
    <location>
        <begin position="20"/>
        <end position="151"/>
    </location>
</feature>
<protein>
    <submittedName>
        <fullName evidence="11">Neu5Ac permease</fullName>
    </submittedName>
</protein>
<name>A0A024P907_9BACI</name>
<dbReference type="GO" id="GO:0022857">
    <property type="term" value="F:transmembrane transporter activity"/>
    <property type="evidence" value="ECO:0007669"/>
    <property type="project" value="TreeGrafter"/>
</dbReference>
<feature type="transmembrane region" description="Helical" evidence="9">
    <location>
        <begin position="83"/>
        <end position="102"/>
    </location>
</feature>
<dbReference type="PANTHER" id="PTHR35011:SF2">
    <property type="entry name" value="2,3-DIKETO-L-GULONATE TRAP TRANSPORTER SMALL PERMEASE PROTEIN YIAM"/>
    <property type="match status" value="1"/>
</dbReference>
<keyword evidence="7 9" id="KW-0472">Membrane</keyword>